<evidence type="ECO:0000256" key="2">
    <source>
        <dbReference type="ARBA" id="ARBA00022884"/>
    </source>
</evidence>
<dbReference type="InterPro" id="IPR001279">
    <property type="entry name" value="Metallo-B-lactamas"/>
</dbReference>
<evidence type="ECO:0000313" key="4">
    <source>
        <dbReference type="EMBL" id="PSR26007.1"/>
    </source>
</evidence>
<accession>A0A2T2WUT5</accession>
<dbReference type="AlphaFoldDB" id="A0A2T2WUT5"/>
<feature type="domain" description="Metallo-beta-lactamase" evidence="3">
    <location>
        <begin position="14"/>
        <end position="228"/>
    </location>
</feature>
<evidence type="ECO:0000313" key="5">
    <source>
        <dbReference type="Proteomes" id="UP000242699"/>
    </source>
</evidence>
<keyword evidence="1" id="KW-0378">Hydrolase</keyword>
<dbReference type="SMART" id="SM00849">
    <property type="entry name" value="Lactamase_B"/>
    <property type="match status" value="1"/>
</dbReference>
<dbReference type="SUPFAM" id="SSF56281">
    <property type="entry name" value="Metallo-hydrolase/oxidoreductase"/>
    <property type="match status" value="1"/>
</dbReference>
<gene>
    <name evidence="4" type="ORF">C7B43_15175</name>
</gene>
<dbReference type="Gene3D" id="3.40.50.10710">
    <property type="entry name" value="Metallo-hydrolase/oxidoreductase"/>
    <property type="match status" value="1"/>
</dbReference>
<name>A0A2T2WUT5_9FIRM</name>
<dbReference type="PANTHER" id="PTHR43694">
    <property type="entry name" value="RIBONUCLEASE J"/>
    <property type="match status" value="1"/>
</dbReference>
<dbReference type="Proteomes" id="UP000242699">
    <property type="component" value="Unassembled WGS sequence"/>
</dbReference>
<reference evidence="4 5" key="1">
    <citation type="journal article" date="2014" name="BMC Genomics">
        <title>Comparison of environmental and isolate Sulfobacillus genomes reveals diverse carbon, sulfur, nitrogen, and hydrogen metabolisms.</title>
        <authorList>
            <person name="Justice N.B."/>
            <person name="Norman A."/>
            <person name="Brown C.T."/>
            <person name="Singh A."/>
            <person name="Thomas B.C."/>
            <person name="Banfield J.F."/>
        </authorList>
    </citation>
    <scope>NUCLEOTIDE SEQUENCE [LARGE SCALE GENOMIC DNA]</scope>
    <source>
        <strain evidence="4">AMDSBA1</strain>
    </source>
</reference>
<evidence type="ECO:0000256" key="1">
    <source>
        <dbReference type="ARBA" id="ARBA00022839"/>
    </source>
</evidence>
<protein>
    <recommendedName>
        <fullName evidence="3">Metallo-beta-lactamase domain-containing protein</fullName>
    </recommendedName>
</protein>
<dbReference type="GO" id="GO:0003723">
    <property type="term" value="F:RNA binding"/>
    <property type="evidence" value="ECO:0007669"/>
    <property type="project" value="UniProtKB-KW"/>
</dbReference>
<keyword evidence="2" id="KW-0694">RNA-binding</keyword>
<proteinExistence type="predicted"/>
<dbReference type="InterPro" id="IPR042173">
    <property type="entry name" value="RNase_J_2"/>
</dbReference>
<comment type="caution">
    <text evidence="4">The sequence shown here is derived from an EMBL/GenBank/DDBJ whole genome shotgun (WGS) entry which is preliminary data.</text>
</comment>
<dbReference type="InterPro" id="IPR036866">
    <property type="entry name" value="RibonucZ/Hydroxyglut_hydro"/>
</dbReference>
<organism evidence="4 5">
    <name type="scientific">Sulfobacillus benefaciens</name>
    <dbReference type="NCBI Taxonomy" id="453960"/>
    <lineage>
        <taxon>Bacteria</taxon>
        <taxon>Bacillati</taxon>
        <taxon>Bacillota</taxon>
        <taxon>Clostridia</taxon>
        <taxon>Eubacteriales</taxon>
        <taxon>Clostridiales Family XVII. Incertae Sedis</taxon>
        <taxon>Sulfobacillus</taxon>
    </lineage>
</organism>
<sequence>MATVSFWGGVGITGSSKVLIEDRGWRILLDVGLDRPQTELYHHPVRPRQGMELHDRLKVGDAPWIPRLFQGDVVLGTGLEGGSDGKTAVFISHSHVDHIGLVGWIDPRIPIYAAPETVKIREAITTLGRAAQADSSFELIFAEKVMLEGQEPQIRPMNEADPLEFGPFVVTRYRVDHDVPGASGYIVETSEGRVAYTGDIRLHGRHPEWVTTFAKQAAQSDVFVIEGTTLGRKSRDTEDPVTEEQVDKNFTNIVEHTRGLILISLRPRNIERIESFTRIAKTYGRKILWSKEFATFLGAYGLEVQRIDYSAEQLQTIRRSPEKYVIQMGPKDIPWLMDLPVGPDSLFIHSDGDPKLTSQAGQSLRVWLQRYHVGLRTLGTRGHGTPEAIHQIVEWVTPKVVYPVHTHSPELLQPDPPTMRVVPEYARRYPIR</sequence>
<dbReference type="GO" id="GO:0004527">
    <property type="term" value="F:exonuclease activity"/>
    <property type="evidence" value="ECO:0007669"/>
    <property type="project" value="UniProtKB-KW"/>
</dbReference>
<dbReference type="Gene3D" id="3.60.15.10">
    <property type="entry name" value="Ribonuclease Z/Hydroxyacylglutathione hydrolase-like"/>
    <property type="match status" value="1"/>
</dbReference>
<keyword evidence="1" id="KW-0540">Nuclease</keyword>
<dbReference type="EMBL" id="PXYT01000044">
    <property type="protein sequence ID" value="PSR26007.1"/>
    <property type="molecule type" value="Genomic_DNA"/>
</dbReference>
<keyword evidence="1" id="KW-0269">Exonuclease</keyword>
<dbReference type="PANTHER" id="PTHR43694:SF1">
    <property type="entry name" value="RIBONUCLEASE J"/>
    <property type="match status" value="1"/>
</dbReference>
<dbReference type="Pfam" id="PF12706">
    <property type="entry name" value="Lactamase_B_2"/>
    <property type="match status" value="1"/>
</dbReference>
<evidence type="ECO:0000259" key="3">
    <source>
        <dbReference type="SMART" id="SM00849"/>
    </source>
</evidence>